<dbReference type="EMBL" id="MFEK01000012">
    <property type="protein sequence ID" value="OGE78927.1"/>
    <property type="molecule type" value="Genomic_DNA"/>
</dbReference>
<accession>A0A1F5NML1</accession>
<dbReference type="Pfam" id="PF00072">
    <property type="entry name" value="Response_reg"/>
    <property type="match status" value="1"/>
</dbReference>
<dbReference type="Gene3D" id="3.40.50.2300">
    <property type="match status" value="1"/>
</dbReference>
<dbReference type="PANTHER" id="PTHR44591:SF14">
    <property type="entry name" value="PROTEIN PILG"/>
    <property type="match status" value="1"/>
</dbReference>
<proteinExistence type="predicted"/>
<evidence type="ECO:0000256" key="3">
    <source>
        <dbReference type="PROSITE-ProRule" id="PRU00169"/>
    </source>
</evidence>
<gene>
    <name evidence="5" type="ORF">A2751_00610</name>
</gene>
<comment type="caution">
    <text evidence="3">Lacks conserved residue(s) required for the propagation of feature annotation.</text>
</comment>
<dbReference type="STRING" id="1817824.A2751_00610"/>
<dbReference type="GO" id="GO:0000160">
    <property type="term" value="P:phosphorelay signal transduction system"/>
    <property type="evidence" value="ECO:0007669"/>
    <property type="project" value="UniProtKB-KW"/>
</dbReference>
<dbReference type="InterPro" id="IPR011006">
    <property type="entry name" value="CheY-like_superfamily"/>
</dbReference>
<dbReference type="SUPFAM" id="SSF52172">
    <property type="entry name" value="CheY-like"/>
    <property type="match status" value="1"/>
</dbReference>
<dbReference type="Proteomes" id="UP000176864">
    <property type="component" value="Unassembled WGS sequence"/>
</dbReference>
<sequence>MSKKVLVVDDDFGQRDLYLELFREAGFEVTPANDGQDAWEKIQKDRPDLVFTGILMPRMTGFELVDKLRHNKTTETIPIIIFSHLGREEDRKKALGLPFVAFMVKGYDRTTKILKQAKDMVNSDHPGINILPDEDDRQGFTVI</sequence>
<reference evidence="5 6" key="1">
    <citation type="journal article" date="2016" name="Nat. Commun.">
        <title>Thousands of microbial genomes shed light on interconnected biogeochemical processes in an aquifer system.</title>
        <authorList>
            <person name="Anantharaman K."/>
            <person name="Brown C.T."/>
            <person name="Hug L.A."/>
            <person name="Sharon I."/>
            <person name="Castelle C.J."/>
            <person name="Probst A.J."/>
            <person name="Thomas B.C."/>
            <person name="Singh A."/>
            <person name="Wilkins M.J."/>
            <person name="Karaoz U."/>
            <person name="Brodie E.L."/>
            <person name="Williams K.H."/>
            <person name="Hubbard S.S."/>
            <person name="Banfield J.F."/>
        </authorList>
    </citation>
    <scope>NUCLEOTIDE SEQUENCE [LARGE SCALE GENOMIC DNA]</scope>
</reference>
<dbReference type="AlphaFoldDB" id="A0A1F5NML1"/>
<name>A0A1F5NML1_9BACT</name>
<dbReference type="CDD" id="cd00156">
    <property type="entry name" value="REC"/>
    <property type="match status" value="1"/>
</dbReference>
<protein>
    <recommendedName>
        <fullName evidence="4">Response regulatory domain-containing protein</fullName>
    </recommendedName>
</protein>
<dbReference type="InterPro" id="IPR001789">
    <property type="entry name" value="Sig_transdc_resp-reg_receiver"/>
</dbReference>
<evidence type="ECO:0000256" key="2">
    <source>
        <dbReference type="ARBA" id="ARBA00023012"/>
    </source>
</evidence>
<evidence type="ECO:0000259" key="4">
    <source>
        <dbReference type="PROSITE" id="PS50110"/>
    </source>
</evidence>
<keyword evidence="2" id="KW-0902">Two-component regulatory system</keyword>
<dbReference type="InterPro" id="IPR050595">
    <property type="entry name" value="Bact_response_regulator"/>
</dbReference>
<evidence type="ECO:0000256" key="1">
    <source>
        <dbReference type="ARBA" id="ARBA00022553"/>
    </source>
</evidence>
<organism evidence="5 6">
    <name type="scientific">Candidatus Doudnabacteria bacterium RIFCSPHIGHO2_01_FULL_46_14</name>
    <dbReference type="NCBI Taxonomy" id="1817824"/>
    <lineage>
        <taxon>Bacteria</taxon>
        <taxon>Candidatus Doudnaibacteriota</taxon>
    </lineage>
</organism>
<evidence type="ECO:0000313" key="6">
    <source>
        <dbReference type="Proteomes" id="UP000176864"/>
    </source>
</evidence>
<evidence type="ECO:0000313" key="5">
    <source>
        <dbReference type="EMBL" id="OGE78927.1"/>
    </source>
</evidence>
<comment type="caution">
    <text evidence="5">The sequence shown here is derived from an EMBL/GenBank/DDBJ whole genome shotgun (WGS) entry which is preliminary data.</text>
</comment>
<dbReference type="PANTHER" id="PTHR44591">
    <property type="entry name" value="STRESS RESPONSE REGULATOR PROTEIN 1"/>
    <property type="match status" value="1"/>
</dbReference>
<dbReference type="SMART" id="SM00448">
    <property type="entry name" value="REC"/>
    <property type="match status" value="1"/>
</dbReference>
<keyword evidence="1" id="KW-0597">Phosphoprotein</keyword>
<dbReference type="PROSITE" id="PS50110">
    <property type="entry name" value="RESPONSE_REGULATORY"/>
    <property type="match status" value="1"/>
</dbReference>
<feature type="domain" description="Response regulatory" evidence="4">
    <location>
        <begin position="4"/>
        <end position="120"/>
    </location>
</feature>